<dbReference type="NCBIfam" id="TIGR02980">
    <property type="entry name" value="SigBFG"/>
    <property type="match status" value="1"/>
</dbReference>
<keyword evidence="4" id="KW-0804">Transcription</keyword>
<feature type="compositionally biased region" description="Polar residues" evidence="5">
    <location>
        <begin position="255"/>
        <end position="269"/>
    </location>
</feature>
<reference evidence="9 10" key="1">
    <citation type="submission" date="2024-09" db="EMBL/GenBank/DDBJ databases">
        <authorList>
            <person name="Sun Q."/>
            <person name="Mori K."/>
        </authorList>
    </citation>
    <scope>NUCLEOTIDE SEQUENCE [LARGE SCALE GENOMIC DNA]</scope>
    <source>
        <strain evidence="9 10">JCM 3307</strain>
    </source>
</reference>
<dbReference type="InterPro" id="IPR014322">
    <property type="entry name" value="RNA_pol_sigma-B/F/G"/>
</dbReference>
<keyword evidence="3" id="KW-0238">DNA-binding</keyword>
<dbReference type="InterPro" id="IPR013325">
    <property type="entry name" value="RNA_pol_sigma_r2"/>
</dbReference>
<dbReference type="InterPro" id="IPR014284">
    <property type="entry name" value="RNA_pol_sigma-70_dom"/>
</dbReference>
<organism evidence="9 10">
    <name type="scientific">Dactylosporangium vinaceum</name>
    <dbReference type="NCBI Taxonomy" id="53362"/>
    <lineage>
        <taxon>Bacteria</taxon>
        <taxon>Bacillati</taxon>
        <taxon>Actinomycetota</taxon>
        <taxon>Actinomycetes</taxon>
        <taxon>Micromonosporales</taxon>
        <taxon>Micromonosporaceae</taxon>
        <taxon>Dactylosporangium</taxon>
    </lineage>
</organism>
<name>A0ABV5MSM2_9ACTN</name>
<gene>
    <name evidence="9" type="ORF">ACFFTR_53080</name>
</gene>
<dbReference type="Gene3D" id="1.20.120.1810">
    <property type="match status" value="1"/>
</dbReference>
<keyword evidence="1" id="KW-0805">Transcription regulation</keyword>
<dbReference type="InterPro" id="IPR007630">
    <property type="entry name" value="RNA_pol_sigma70_r4"/>
</dbReference>
<keyword evidence="10" id="KW-1185">Reference proteome</keyword>
<dbReference type="PANTHER" id="PTHR30385:SF4">
    <property type="entry name" value="RNA POLYMERASE SIGMA-E FACTOR"/>
    <property type="match status" value="1"/>
</dbReference>
<keyword evidence="2" id="KW-0731">Sigma factor</keyword>
<accession>A0ABV5MSM2</accession>
<feature type="domain" description="RNA polymerase sigma-70 region 4" evidence="8">
    <location>
        <begin position="200"/>
        <end position="247"/>
    </location>
</feature>
<protein>
    <submittedName>
        <fullName evidence="9">SigB/SigF/SigG family RNA polymerase sigma factor</fullName>
    </submittedName>
</protein>
<evidence type="ECO:0000259" key="6">
    <source>
        <dbReference type="Pfam" id="PF04539"/>
    </source>
</evidence>
<feature type="domain" description="RNA polymerase sigma-70 region 2" evidence="7">
    <location>
        <begin position="31"/>
        <end position="99"/>
    </location>
</feature>
<dbReference type="InterPro" id="IPR036388">
    <property type="entry name" value="WH-like_DNA-bd_sf"/>
</dbReference>
<proteinExistence type="predicted"/>
<evidence type="ECO:0000256" key="5">
    <source>
        <dbReference type="SAM" id="MobiDB-lite"/>
    </source>
</evidence>
<evidence type="ECO:0000256" key="3">
    <source>
        <dbReference type="ARBA" id="ARBA00023125"/>
    </source>
</evidence>
<dbReference type="SUPFAM" id="SSF88659">
    <property type="entry name" value="Sigma3 and sigma4 domains of RNA polymerase sigma factors"/>
    <property type="match status" value="2"/>
</dbReference>
<dbReference type="InterPro" id="IPR007627">
    <property type="entry name" value="RNA_pol_sigma70_r2"/>
</dbReference>
<evidence type="ECO:0000256" key="4">
    <source>
        <dbReference type="ARBA" id="ARBA00023163"/>
    </source>
</evidence>
<dbReference type="InterPro" id="IPR013324">
    <property type="entry name" value="RNA_pol_sigma_r3/r4-like"/>
</dbReference>
<feature type="region of interest" description="Disordered" evidence="5">
    <location>
        <begin position="250"/>
        <end position="269"/>
    </location>
</feature>
<evidence type="ECO:0000313" key="9">
    <source>
        <dbReference type="EMBL" id="MFB9451853.1"/>
    </source>
</evidence>
<dbReference type="Pfam" id="PF04539">
    <property type="entry name" value="Sigma70_r3"/>
    <property type="match status" value="1"/>
</dbReference>
<dbReference type="Proteomes" id="UP001589608">
    <property type="component" value="Unassembled WGS sequence"/>
</dbReference>
<sequence>MIRATTEQLLTELGLLSAGHPGRDPLRARVIEEGLPLARRLARRYAGRGEPIDDLNQVAALALIKAVDGFDPTGPYPFASYAIPTIVGALKRHFRDSTWALRVPRSSQELLLRVRTTGDELTQRHGRRPSPAELATHLHVTAEQLRSATQAGQAYVLPSLNAPYTPDPDSVDLIEMIGGVDPRYAGVDEQVSPPPIRRLIKNMPERDQRILAMRFTDEMTQASIATAVGVSQMHVSRLLQRCLNQLRDGLHQPQPALTSPHPATTVPTSPAVNSQIARRVIPSAAMAGATAIAPRRVASTP</sequence>
<dbReference type="RefSeq" id="WP_223103982.1">
    <property type="nucleotide sequence ID" value="NZ_CP061913.1"/>
</dbReference>
<dbReference type="NCBIfam" id="TIGR02937">
    <property type="entry name" value="sigma70-ECF"/>
    <property type="match status" value="1"/>
</dbReference>
<feature type="domain" description="RNA polymerase sigma-70 region 3" evidence="6">
    <location>
        <begin position="109"/>
        <end position="182"/>
    </location>
</feature>
<dbReference type="CDD" id="cd06171">
    <property type="entry name" value="Sigma70_r4"/>
    <property type="match status" value="1"/>
</dbReference>
<dbReference type="InterPro" id="IPR007624">
    <property type="entry name" value="RNA_pol_sigma70_r3"/>
</dbReference>
<evidence type="ECO:0000313" key="10">
    <source>
        <dbReference type="Proteomes" id="UP001589608"/>
    </source>
</evidence>
<evidence type="ECO:0000259" key="8">
    <source>
        <dbReference type="Pfam" id="PF04545"/>
    </source>
</evidence>
<dbReference type="SUPFAM" id="SSF88946">
    <property type="entry name" value="Sigma2 domain of RNA polymerase sigma factors"/>
    <property type="match status" value="1"/>
</dbReference>
<comment type="caution">
    <text evidence="9">The sequence shown here is derived from an EMBL/GenBank/DDBJ whole genome shotgun (WGS) entry which is preliminary data.</text>
</comment>
<dbReference type="Gene3D" id="1.10.10.10">
    <property type="entry name" value="Winged helix-like DNA-binding domain superfamily/Winged helix DNA-binding domain"/>
    <property type="match status" value="2"/>
</dbReference>
<evidence type="ECO:0000256" key="1">
    <source>
        <dbReference type="ARBA" id="ARBA00023015"/>
    </source>
</evidence>
<evidence type="ECO:0000256" key="2">
    <source>
        <dbReference type="ARBA" id="ARBA00023082"/>
    </source>
</evidence>
<dbReference type="EMBL" id="JBHMCA010000093">
    <property type="protein sequence ID" value="MFB9451853.1"/>
    <property type="molecule type" value="Genomic_DNA"/>
</dbReference>
<dbReference type="PANTHER" id="PTHR30385">
    <property type="entry name" value="SIGMA FACTOR F FLAGELLAR"/>
    <property type="match status" value="1"/>
</dbReference>
<dbReference type="Pfam" id="PF04545">
    <property type="entry name" value="Sigma70_r4"/>
    <property type="match status" value="1"/>
</dbReference>
<dbReference type="Pfam" id="PF04542">
    <property type="entry name" value="Sigma70_r2"/>
    <property type="match status" value="1"/>
</dbReference>
<evidence type="ECO:0000259" key="7">
    <source>
        <dbReference type="Pfam" id="PF04542"/>
    </source>
</evidence>